<dbReference type="Pfam" id="PF15866">
    <property type="entry name" value="DUF4729"/>
    <property type="match status" value="1"/>
</dbReference>
<dbReference type="PhylomeDB" id="B4MJ81"/>
<organism evidence="2 3">
    <name type="scientific">Drosophila willistoni</name>
    <name type="common">Fruit fly</name>
    <dbReference type="NCBI Taxonomy" id="7260"/>
    <lineage>
        <taxon>Eukaryota</taxon>
        <taxon>Metazoa</taxon>
        <taxon>Ecdysozoa</taxon>
        <taxon>Arthropoda</taxon>
        <taxon>Hexapoda</taxon>
        <taxon>Insecta</taxon>
        <taxon>Pterygota</taxon>
        <taxon>Neoptera</taxon>
        <taxon>Endopterygota</taxon>
        <taxon>Diptera</taxon>
        <taxon>Brachycera</taxon>
        <taxon>Muscomorpha</taxon>
        <taxon>Ephydroidea</taxon>
        <taxon>Drosophilidae</taxon>
        <taxon>Drosophila</taxon>
        <taxon>Sophophora</taxon>
    </lineage>
</organism>
<accession>B4MJ81</accession>
<dbReference type="KEGG" id="dwi:6638032"/>
<dbReference type="EMBL" id="CH963738">
    <property type="protein sequence ID" value="EDW72170.1"/>
    <property type="molecule type" value="Genomic_DNA"/>
</dbReference>
<sequence>MANVENLNQLFQVKGKCPVSGCGRMLIPMEMLAHLLMYHATEEAAMHDVFAGDVSMYGIDLQQMQPGENHCIAKLSFVHRSDYDKEPSQRQICKQMPIMMMLYVTTWASLIASKFVEEHIIPPSRSPDQIDNMKVYLIYLISCSTSRRATADILALDANRKRVCYGARVIRNYADSPLVATHLEPFGCDFLYFTAADVAYLNEGPTEQTMEAEQTEPTMKPKQLLLRLVMRGEPDLF</sequence>
<reference evidence="2 3" key="1">
    <citation type="journal article" date="2007" name="Nature">
        <title>Evolution of genes and genomes on the Drosophila phylogeny.</title>
        <authorList>
            <consortium name="Drosophila 12 Genomes Consortium"/>
            <person name="Clark A.G."/>
            <person name="Eisen M.B."/>
            <person name="Smith D.R."/>
            <person name="Bergman C.M."/>
            <person name="Oliver B."/>
            <person name="Markow T.A."/>
            <person name="Kaufman T.C."/>
            <person name="Kellis M."/>
            <person name="Gelbart W."/>
            <person name="Iyer V.N."/>
            <person name="Pollard D.A."/>
            <person name="Sackton T.B."/>
            <person name="Larracuente A.M."/>
            <person name="Singh N.D."/>
            <person name="Abad J.P."/>
            <person name="Abt D.N."/>
            <person name="Adryan B."/>
            <person name="Aguade M."/>
            <person name="Akashi H."/>
            <person name="Anderson W.W."/>
            <person name="Aquadro C.F."/>
            <person name="Ardell D.H."/>
            <person name="Arguello R."/>
            <person name="Artieri C.G."/>
            <person name="Barbash D.A."/>
            <person name="Barker D."/>
            <person name="Barsanti P."/>
            <person name="Batterham P."/>
            <person name="Batzoglou S."/>
            <person name="Begun D."/>
            <person name="Bhutkar A."/>
            <person name="Blanco E."/>
            <person name="Bosak S.A."/>
            <person name="Bradley R.K."/>
            <person name="Brand A.D."/>
            <person name="Brent M.R."/>
            <person name="Brooks A.N."/>
            <person name="Brown R.H."/>
            <person name="Butlin R.K."/>
            <person name="Caggese C."/>
            <person name="Calvi B.R."/>
            <person name="Bernardo de Carvalho A."/>
            <person name="Caspi A."/>
            <person name="Castrezana S."/>
            <person name="Celniker S.E."/>
            <person name="Chang J.L."/>
            <person name="Chapple C."/>
            <person name="Chatterji S."/>
            <person name="Chinwalla A."/>
            <person name="Civetta A."/>
            <person name="Clifton S.W."/>
            <person name="Comeron J.M."/>
            <person name="Costello J.C."/>
            <person name="Coyne J.A."/>
            <person name="Daub J."/>
            <person name="David R.G."/>
            <person name="Delcher A.L."/>
            <person name="Delehaunty K."/>
            <person name="Do C.B."/>
            <person name="Ebling H."/>
            <person name="Edwards K."/>
            <person name="Eickbush T."/>
            <person name="Evans J.D."/>
            <person name="Filipski A."/>
            <person name="Findeiss S."/>
            <person name="Freyhult E."/>
            <person name="Fulton L."/>
            <person name="Fulton R."/>
            <person name="Garcia A.C."/>
            <person name="Gardiner A."/>
            <person name="Garfield D.A."/>
            <person name="Garvin B.E."/>
            <person name="Gibson G."/>
            <person name="Gilbert D."/>
            <person name="Gnerre S."/>
            <person name="Godfrey J."/>
            <person name="Good R."/>
            <person name="Gotea V."/>
            <person name="Gravely B."/>
            <person name="Greenberg A.J."/>
            <person name="Griffiths-Jones S."/>
            <person name="Gross S."/>
            <person name="Guigo R."/>
            <person name="Gustafson E.A."/>
            <person name="Haerty W."/>
            <person name="Hahn M.W."/>
            <person name="Halligan D.L."/>
            <person name="Halpern A.L."/>
            <person name="Halter G.M."/>
            <person name="Han M.V."/>
            <person name="Heger A."/>
            <person name="Hillier L."/>
            <person name="Hinrichs A.S."/>
            <person name="Holmes I."/>
            <person name="Hoskins R.A."/>
            <person name="Hubisz M.J."/>
            <person name="Hultmark D."/>
            <person name="Huntley M.A."/>
            <person name="Jaffe D.B."/>
            <person name="Jagadeeshan S."/>
            <person name="Jeck W.R."/>
            <person name="Johnson J."/>
            <person name="Jones C.D."/>
            <person name="Jordan W.C."/>
            <person name="Karpen G.H."/>
            <person name="Kataoka E."/>
            <person name="Keightley P.D."/>
            <person name="Kheradpour P."/>
            <person name="Kirkness E.F."/>
            <person name="Koerich L.B."/>
            <person name="Kristiansen K."/>
            <person name="Kudrna D."/>
            <person name="Kulathinal R.J."/>
            <person name="Kumar S."/>
            <person name="Kwok R."/>
            <person name="Lander E."/>
            <person name="Langley C.H."/>
            <person name="Lapoint R."/>
            <person name="Lazzaro B.P."/>
            <person name="Lee S.J."/>
            <person name="Levesque L."/>
            <person name="Li R."/>
            <person name="Lin C.F."/>
            <person name="Lin M.F."/>
            <person name="Lindblad-Toh K."/>
            <person name="Llopart A."/>
            <person name="Long M."/>
            <person name="Low L."/>
            <person name="Lozovsky E."/>
            <person name="Lu J."/>
            <person name="Luo M."/>
            <person name="Machado C.A."/>
            <person name="Makalowski W."/>
            <person name="Marzo M."/>
            <person name="Matsuda M."/>
            <person name="Matzkin L."/>
            <person name="McAllister B."/>
            <person name="McBride C.S."/>
            <person name="McKernan B."/>
            <person name="McKernan K."/>
            <person name="Mendez-Lago M."/>
            <person name="Minx P."/>
            <person name="Mollenhauer M.U."/>
            <person name="Montooth K."/>
            <person name="Mount S.M."/>
            <person name="Mu X."/>
            <person name="Myers E."/>
            <person name="Negre B."/>
            <person name="Newfeld S."/>
            <person name="Nielsen R."/>
            <person name="Noor M.A."/>
            <person name="O'Grady P."/>
            <person name="Pachter L."/>
            <person name="Papaceit M."/>
            <person name="Parisi M.J."/>
            <person name="Parisi M."/>
            <person name="Parts L."/>
            <person name="Pedersen J.S."/>
            <person name="Pesole G."/>
            <person name="Phillippy A.M."/>
            <person name="Ponting C.P."/>
            <person name="Pop M."/>
            <person name="Porcelli D."/>
            <person name="Powell J.R."/>
            <person name="Prohaska S."/>
            <person name="Pruitt K."/>
            <person name="Puig M."/>
            <person name="Quesneville H."/>
            <person name="Ram K.R."/>
            <person name="Rand D."/>
            <person name="Rasmussen M.D."/>
            <person name="Reed L.K."/>
            <person name="Reenan R."/>
            <person name="Reily A."/>
            <person name="Remington K.A."/>
            <person name="Rieger T.T."/>
            <person name="Ritchie M.G."/>
            <person name="Robin C."/>
            <person name="Rogers Y.H."/>
            <person name="Rohde C."/>
            <person name="Rozas J."/>
            <person name="Rubenfield M.J."/>
            <person name="Ruiz A."/>
            <person name="Russo S."/>
            <person name="Salzberg S.L."/>
            <person name="Sanchez-Gracia A."/>
            <person name="Saranga D.J."/>
            <person name="Sato H."/>
            <person name="Schaeffer S.W."/>
            <person name="Schatz M.C."/>
            <person name="Schlenke T."/>
            <person name="Schwartz R."/>
            <person name="Segarra C."/>
            <person name="Singh R.S."/>
            <person name="Sirot L."/>
            <person name="Sirota M."/>
            <person name="Sisneros N.B."/>
            <person name="Smith C.D."/>
            <person name="Smith T.F."/>
            <person name="Spieth J."/>
            <person name="Stage D.E."/>
            <person name="Stark A."/>
            <person name="Stephan W."/>
            <person name="Strausberg R.L."/>
            <person name="Strempel S."/>
            <person name="Sturgill D."/>
            <person name="Sutton G."/>
            <person name="Sutton G.G."/>
            <person name="Tao W."/>
            <person name="Teichmann S."/>
            <person name="Tobari Y.N."/>
            <person name="Tomimura Y."/>
            <person name="Tsolas J.M."/>
            <person name="Valente V.L."/>
            <person name="Venter E."/>
            <person name="Venter J.C."/>
            <person name="Vicario S."/>
            <person name="Vieira F.G."/>
            <person name="Vilella A.J."/>
            <person name="Villasante A."/>
            <person name="Walenz B."/>
            <person name="Wang J."/>
            <person name="Wasserman M."/>
            <person name="Watts T."/>
            <person name="Wilson D."/>
            <person name="Wilson R.K."/>
            <person name="Wing R.A."/>
            <person name="Wolfner M.F."/>
            <person name="Wong A."/>
            <person name="Wong G.K."/>
            <person name="Wu C.I."/>
            <person name="Wu G."/>
            <person name="Yamamoto D."/>
            <person name="Yang H.P."/>
            <person name="Yang S.P."/>
            <person name="Yorke J.A."/>
            <person name="Yoshida K."/>
            <person name="Zdobnov E."/>
            <person name="Zhang P."/>
            <person name="Zhang Y."/>
            <person name="Zimin A.V."/>
            <person name="Baldwin J."/>
            <person name="Abdouelleil A."/>
            <person name="Abdulkadir J."/>
            <person name="Abebe A."/>
            <person name="Abera B."/>
            <person name="Abreu J."/>
            <person name="Acer S.C."/>
            <person name="Aftuck L."/>
            <person name="Alexander A."/>
            <person name="An P."/>
            <person name="Anderson E."/>
            <person name="Anderson S."/>
            <person name="Arachi H."/>
            <person name="Azer M."/>
            <person name="Bachantsang P."/>
            <person name="Barry A."/>
            <person name="Bayul T."/>
            <person name="Berlin A."/>
            <person name="Bessette D."/>
            <person name="Bloom T."/>
            <person name="Blye J."/>
            <person name="Boguslavskiy L."/>
            <person name="Bonnet C."/>
            <person name="Boukhgalter B."/>
            <person name="Bourzgui I."/>
            <person name="Brown A."/>
            <person name="Cahill P."/>
            <person name="Channer S."/>
            <person name="Cheshatsang Y."/>
            <person name="Chuda L."/>
            <person name="Citroen M."/>
            <person name="Collymore A."/>
            <person name="Cooke P."/>
            <person name="Costello M."/>
            <person name="D'Aco K."/>
            <person name="Daza R."/>
            <person name="De Haan G."/>
            <person name="DeGray S."/>
            <person name="DeMaso C."/>
            <person name="Dhargay N."/>
            <person name="Dooley K."/>
            <person name="Dooley E."/>
            <person name="Doricent M."/>
            <person name="Dorje P."/>
            <person name="Dorjee K."/>
            <person name="Dupes A."/>
            <person name="Elong R."/>
            <person name="Falk J."/>
            <person name="Farina A."/>
            <person name="Faro S."/>
            <person name="Ferguson D."/>
            <person name="Fisher S."/>
            <person name="Foley C.D."/>
            <person name="Franke A."/>
            <person name="Friedrich D."/>
            <person name="Gadbois L."/>
            <person name="Gearin G."/>
            <person name="Gearin C.R."/>
            <person name="Giannoukos G."/>
            <person name="Goode T."/>
            <person name="Graham J."/>
            <person name="Grandbois E."/>
            <person name="Grewal S."/>
            <person name="Gyaltsen K."/>
            <person name="Hafez N."/>
            <person name="Hagos B."/>
            <person name="Hall J."/>
            <person name="Henson C."/>
            <person name="Hollinger A."/>
            <person name="Honan T."/>
            <person name="Huard M.D."/>
            <person name="Hughes L."/>
            <person name="Hurhula B."/>
            <person name="Husby M.E."/>
            <person name="Kamat A."/>
            <person name="Kanga B."/>
            <person name="Kashin S."/>
            <person name="Khazanovich D."/>
            <person name="Kisner P."/>
            <person name="Lance K."/>
            <person name="Lara M."/>
            <person name="Lee W."/>
            <person name="Lennon N."/>
            <person name="Letendre F."/>
            <person name="LeVine R."/>
            <person name="Lipovsky A."/>
            <person name="Liu X."/>
            <person name="Liu J."/>
            <person name="Liu S."/>
            <person name="Lokyitsang T."/>
            <person name="Lokyitsang Y."/>
            <person name="Lubonja R."/>
            <person name="Lui A."/>
            <person name="MacDonald P."/>
            <person name="Magnisalis V."/>
            <person name="Maru K."/>
            <person name="Matthews C."/>
            <person name="McCusker W."/>
            <person name="McDonough S."/>
            <person name="Mehta T."/>
            <person name="Meldrim J."/>
            <person name="Meneus L."/>
            <person name="Mihai O."/>
            <person name="Mihalev A."/>
            <person name="Mihova T."/>
            <person name="Mittelman R."/>
            <person name="Mlenga V."/>
            <person name="Montmayeur A."/>
            <person name="Mulrain L."/>
            <person name="Navidi A."/>
            <person name="Naylor J."/>
            <person name="Negash T."/>
            <person name="Nguyen T."/>
            <person name="Nguyen N."/>
            <person name="Nicol R."/>
            <person name="Norbu C."/>
            <person name="Norbu N."/>
            <person name="Novod N."/>
            <person name="O'Neill B."/>
            <person name="Osman S."/>
            <person name="Markiewicz E."/>
            <person name="Oyono O.L."/>
            <person name="Patti C."/>
            <person name="Phunkhang P."/>
            <person name="Pierre F."/>
            <person name="Priest M."/>
            <person name="Raghuraman S."/>
            <person name="Rege F."/>
            <person name="Reyes R."/>
            <person name="Rise C."/>
            <person name="Rogov P."/>
            <person name="Ross K."/>
            <person name="Ryan E."/>
            <person name="Settipalli S."/>
            <person name="Shea T."/>
            <person name="Sherpa N."/>
            <person name="Shi L."/>
            <person name="Shih D."/>
            <person name="Sparrow T."/>
            <person name="Spaulding J."/>
            <person name="Stalker J."/>
            <person name="Stange-Thomann N."/>
            <person name="Stavropoulos S."/>
            <person name="Stone C."/>
            <person name="Strader C."/>
            <person name="Tesfaye S."/>
            <person name="Thomson T."/>
            <person name="Thoulutsang Y."/>
            <person name="Thoulutsang D."/>
            <person name="Topham K."/>
            <person name="Topping I."/>
            <person name="Tsamla T."/>
            <person name="Vassiliev H."/>
            <person name="Vo A."/>
            <person name="Wangchuk T."/>
            <person name="Wangdi T."/>
            <person name="Weiand M."/>
            <person name="Wilkinson J."/>
            <person name="Wilson A."/>
            <person name="Yadav S."/>
            <person name="Young G."/>
            <person name="Yu Q."/>
            <person name="Zembek L."/>
            <person name="Zhong D."/>
            <person name="Zimmer A."/>
            <person name="Zwirko Z."/>
            <person name="Jaffe D.B."/>
            <person name="Alvarez P."/>
            <person name="Brockman W."/>
            <person name="Butler J."/>
            <person name="Chin C."/>
            <person name="Gnerre S."/>
            <person name="Grabherr M."/>
            <person name="Kleber M."/>
            <person name="Mauceli E."/>
            <person name="MacCallum I."/>
        </authorList>
    </citation>
    <scope>NUCLEOTIDE SEQUENCE [LARGE SCALE GENOMIC DNA]</scope>
    <source>
        <strain evidence="3">Tucson 14030-0811.24</strain>
    </source>
</reference>
<dbReference type="InterPro" id="IPR031732">
    <property type="entry name" value="DUF4729"/>
</dbReference>
<evidence type="ECO:0000313" key="3">
    <source>
        <dbReference type="Proteomes" id="UP000007798"/>
    </source>
</evidence>
<protein>
    <recommendedName>
        <fullName evidence="1">DUF4729 domain-containing protein</fullName>
    </recommendedName>
</protein>
<gene>
    <name evidence="2" type="primary">Dwil\GK10345</name>
    <name evidence="2" type="ORF">Dwil_GK10345</name>
</gene>
<dbReference type="InParanoid" id="B4MJ81"/>
<feature type="domain" description="DUF4729" evidence="1">
    <location>
        <begin position="16"/>
        <end position="203"/>
    </location>
</feature>
<evidence type="ECO:0000259" key="1">
    <source>
        <dbReference type="Pfam" id="PF15866"/>
    </source>
</evidence>
<evidence type="ECO:0000313" key="2">
    <source>
        <dbReference type="EMBL" id="EDW72170.1"/>
    </source>
</evidence>
<proteinExistence type="predicted"/>
<dbReference type="AlphaFoldDB" id="B4MJ81"/>
<name>B4MJ81_DROWI</name>
<dbReference type="HOGENOM" id="CLU_1322169_0_0_1"/>
<keyword evidence="3" id="KW-1185">Reference proteome</keyword>
<dbReference type="Proteomes" id="UP000007798">
    <property type="component" value="Unassembled WGS sequence"/>
</dbReference>